<dbReference type="NCBIfam" id="TIGR00384">
    <property type="entry name" value="dhsB"/>
    <property type="match status" value="1"/>
</dbReference>
<dbReference type="RefSeq" id="WP_087112227.1">
    <property type="nucleotide sequence ID" value="NZ_CBCSCN010000011.1"/>
</dbReference>
<dbReference type="PROSITE" id="PS51085">
    <property type="entry name" value="2FE2S_FER_2"/>
    <property type="match status" value="1"/>
</dbReference>
<evidence type="ECO:0000256" key="18">
    <source>
        <dbReference type="ARBA" id="ARBA00023014"/>
    </source>
</evidence>
<dbReference type="GO" id="GO:0009055">
    <property type="term" value="F:electron transfer activity"/>
    <property type="evidence" value="ECO:0007669"/>
    <property type="project" value="InterPro"/>
</dbReference>
<proteinExistence type="inferred from homology"/>
<evidence type="ECO:0000256" key="22">
    <source>
        <dbReference type="ARBA" id="ARBA00034078"/>
    </source>
</evidence>
<dbReference type="PANTHER" id="PTHR11921:SF29">
    <property type="entry name" value="SUCCINATE DEHYDROGENASE [UBIQUINONE] IRON-SULFUR SUBUNIT, MITOCHONDRIAL"/>
    <property type="match status" value="1"/>
</dbReference>
<comment type="similarity">
    <text evidence="5">Belongs to the succinate dehydrogenase/fumarate reductase iron-sulfur protein family.</text>
</comment>
<evidence type="ECO:0000256" key="13">
    <source>
        <dbReference type="ARBA" id="ARBA00022714"/>
    </source>
</evidence>
<evidence type="ECO:0000256" key="8">
    <source>
        <dbReference type="ARBA" id="ARBA00022131"/>
    </source>
</evidence>
<evidence type="ECO:0000256" key="21">
    <source>
        <dbReference type="ARBA" id="ARBA00029732"/>
    </source>
</evidence>
<comment type="subcellular location">
    <subcellularLocation>
        <location evidence="3">Cell membrane</location>
        <topology evidence="3">Peripheral membrane protein</topology>
        <orientation evidence="3">Cytoplasmic side</orientation>
    </subcellularLocation>
</comment>
<dbReference type="PANTHER" id="PTHR11921">
    <property type="entry name" value="SUCCINATE DEHYDROGENASE IRON-SULFUR PROTEIN"/>
    <property type="match status" value="1"/>
</dbReference>
<dbReference type="InterPro" id="IPR006058">
    <property type="entry name" value="2Fe2S_fd_BS"/>
</dbReference>
<evidence type="ECO:0000256" key="6">
    <source>
        <dbReference type="ARBA" id="ARBA00012792"/>
    </source>
</evidence>
<dbReference type="InterPro" id="IPR017900">
    <property type="entry name" value="4Fe4S_Fe_S_CS"/>
</dbReference>
<dbReference type="FunFam" id="3.10.20.30:FF:000009">
    <property type="entry name" value="Succinate dehydrogenase iron-sulfur subunit"/>
    <property type="match status" value="1"/>
</dbReference>
<comment type="cofactor">
    <cofactor evidence="1">
        <name>[3Fe-4S] cluster</name>
        <dbReference type="ChEBI" id="CHEBI:21137"/>
    </cofactor>
</comment>
<dbReference type="Proteomes" id="UP000196573">
    <property type="component" value="Unassembled WGS sequence"/>
</dbReference>
<dbReference type="EMBL" id="FWPT01000009">
    <property type="protein sequence ID" value="SMA49771.1"/>
    <property type="molecule type" value="Genomic_DNA"/>
</dbReference>
<dbReference type="InterPro" id="IPR036010">
    <property type="entry name" value="2Fe-2S_ferredoxin-like_sf"/>
</dbReference>
<gene>
    <name evidence="26" type="primary">frdB</name>
    <name evidence="26" type="ORF">EHSB41UT_03560</name>
</gene>
<dbReference type="GO" id="GO:0046872">
    <property type="term" value="F:metal ion binding"/>
    <property type="evidence" value="ECO:0007669"/>
    <property type="project" value="UniProtKB-KW"/>
</dbReference>
<evidence type="ECO:0000259" key="25">
    <source>
        <dbReference type="PROSITE" id="PS51085"/>
    </source>
</evidence>
<evidence type="ECO:0000256" key="14">
    <source>
        <dbReference type="ARBA" id="ARBA00022723"/>
    </source>
</evidence>
<dbReference type="OrthoDB" id="9804391at2"/>
<dbReference type="EC" id="1.3.5.1" evidence="6"/>
<dbReference type="SUPFAM" id="SSF54292">
    <property type="entry name" value="2Fe-2S ferredoxin-like"/>
    <property type="match status" value="1"/>
</dbReference>
<evidence type="ECO:0000256" key="7">
    <source>
        <dbReference type="ARBA" id="ARBA00017261"/>
    </source>
</evidence>
<comment type="catalytic activity">
    <reaction evidence="23">
        <text>a menaquinone + succinate = a menaquinol + fumarate</text>
        <dbReference type="Rhea" id="RHEA:27834"/>
        <dbReference type="Rhea" id="RHEA-COMP:9537"/>
        <dbReference type="Rhea" id="RHEA-COMP:9539"/>
        <dbReference type="ChEBI" id="CHEBI:16374"/>
        <dbReference type="ChEBI" id="CHEBI:18151"/>
        <dbReference type="ChEBI" id="CHEBI:29806"/>
        <dbReference type="ChEBI" id="CHEBI:30031"/>
        <dbReference type="EC" id="1.3.5.1"/>
    </reaction>
</comment>
<dbReference type="AlphaFoldDB" id="A0A1X7AN82"/>
<dbReference type="NCBIfam" id="NF004616">
    <property type="entry name" value="PRK05950.1"/>
    <property type="match status" value="1"/>
</dbReference>
<keyword evidence="17" id="KW-0408">Iron</keyword>
<dbReference type="NCBIfam" id="NF009051">
    <property type="entry name" value="PRK12385.1"/>
    <property type="match status" value="1"/>
</dbReference>
<dbReference type="GO" id="GO:0022904">
    <property type="term" value="P:respiratory electron transport chain"/>
    <property type="evidence" value="ECO:0007669"/>
    <property type="project" value="TreeGrafter"/>
</dbReference>
<dbReference type="Gene3D" id="1.10.1060.10">
    <property type="entry name" value="Alpha-helical ferredoxin"/>
    <property type="match status" value="1"/>
</dbReference>
<keyword evidence="11" id="KW-0004">4Fe-4S</keyword>
<comment type="cofactor">
    <cofactor evidence="2">
        <name>[4Fe-4S] cluster</name>
        <dbReference type="ChEBI" id="CHEBI:49883"/>
    </cofactor>
</comment>
<dbReference type="InterPro" id="IPR050573">
    <property type="entry name" value="SDH/FRD_Iron-Sulfur"/>
</dbReference>
<sequence>MTEQTIKLEILRYNPEADNEPSFGTFEIPYNEAWSLLDALEYIKDELDSSLTYRWSCRMAVCGSCGMVVNGRPQLGCETFLRDHYPNTIKVEPLANFPIEKDLIVDATGFIEKLESVKPYIIDAVDAMKANPAKKVKETPKNEIGTYNQKPAELGLFKQFSMCINCMLCYSACPQMGLNPMFTGPAALALGHRYNLDSRDHGSDERTEVIQDKNGVWSCTFVGYCSEVCPKNVDPAAAINQNKAQGAQDWALSFLMPRKGEK</sequence>
<comment type="pathway">
    <text evidence="4">Carbohydrate metabolism; tricarboxylic acid cycle; fumarate from succinate (bacterial route): step 1/1.</text>
</comment>
<evidence type="ECO:0000256" key="12">
    <source>
        <dbReference type="ARBA" id="ARBA00022532"/>
    </source>
</evidence>
<dbReference type="GO" id="GO:0005886">
    <property type="term" value="C:plasma membrane"/>
    <property type="evidence" value="ECO:0007669"/>
    <property type="project" value="UniProtKB-SubCell"/>
</dbReference>
<dbReference type="Gene3D" id="3.10.20.30">
    <property type="match status" value="1"/>
</dbReference>
<evidence type="ECO:0000256" key="16">
    <source>
        <dbReference type="ARBA" id="ARBA00023002"/>
    </source>
</evidence>
<keyword evidence="27" id="KW-1185">Reference proteome</keyword>
<keyword evidence="12" id="KW-0816">Tricarboxylic acid cycle</keyword>
<dbReference type="SUPFAM" id="SSF46548">
    <property type="entry name" value="alpha-helical ferredoxin"/>
    <property type="match status" value="1"/>
</dbReference>
<feature type="domain" description="2Fe-2S ferredoxin-type" evidence="25">
    <location>
        <begin position="6"/>
        <end position="95"/>
    </location>
</feature>
<evidence type="ECO:0000313" key="26">
    <source>
        <dbReference type="EMBL" id="SMA49771.1"/>
    </source>
</evidence>
<evidence type="ECO:0000256" key="15">
    <source>
        <dbReference type="ARBA" id="ARBA00022982"/>
    </source>
</evidence>
<comment type="catalytic activity">
    <reaction evidence="24">
        <text>a quinone + succinate = fumarate + a quinol</text>
        <dbReference type="Rhea" id="RHEA:40523"/>
        <dbReference type="ChEBI" id="CHEBI:24646"/>
        <dbReference type="ChEBI" id="CHEBI:29806"/>
        <dbReference type="ChEBI" id="CHEBI:30031"/>
        <dbReference type="ChEBI" id="CHEBI:132124"/>
        <dbReference type="EC" id="1.3.5.1"/>
    </reaction>
</comment>
<evidence type="ECO:0000256" key="3">
    <source>
        <dbReference type="ARBA" id="ARBA00004413"/>
    </source>
</evidence>
<dbReference type="InterPro" id="IPR025192">
    <property type="entry name" value="Succ_DH/fum_Rdtase_N"/>
</dbReference>
<dbReference type="Pfam" id="PF13085">
    <property type="entry name" value="Fer2_3"/>
    <property type="match status" value="1"/>
</dbReference>
<dbReference type="GO" id="GO:0051539">
    <property type="term" value="F:4 iron, 4 sulfur cluster binding"/>
    <property type="evidence" value="ECO:0007669"/>
    <property type="project" value="UniProtKB-KW"/>
</dbReference>
<dbReference type="GO" id="GO:0006099">
    <property type="term" value="P:tricarboxylic acid cycle"/>
    <property type="evidence" value="ECO:0007669"/>
    <property type="project" value="UniProtKB-KW"/>
</dbReference>
<dbReference type="InterPro" id="IPR009051">
    <property type="entry name" value="Helical_ferredxn"/>
</dbReference>
<dbReference type="GO" id="GO:0008177">
    <property type="term" value="F:succinate dehydrogenase (quinone) activity"/>
    <property type="evidence" value="ECO:0007669"/>
    <property type="project" value="UniProtKB-EC"/>
</dbReference>
<accession>A0A1X7AN82</accession>
<keyword evidence="10" id="KW-1003">Cell membrane</keyword>
<dbReference type="InterPro" id="IPR004489">
    <property type="entry name" value="Succ_DH/fum_Rdtase_Fe-S"/>
</dbReference>
<evidence type="ECO:0000256" key="24">
    <source>
        <dbReference type="ARBA" id="ARBA00049220"/>
    </source>
</evidence>
<dbReference type="InterPro" id="IPR012675">
    <property type="entry name" value="Beta-grasp_dom_sf"/>
</dbReference>
<dbReference type="CDD" id="cd00207">
    <property type="entry name" value="fer2"/>
    <property type="match status" value="1"/>
</dbReference>
<keyword evidence="20" id="KW-0003">3Fe-4S</keyword>
<evidence type="ECO:0000313" key="27">
    <source>
        <dbReference type="Proteomes" id="UP000196573"/>
    </source>
</evidence>
<evidence type="ECO:0000256" key="23">
    <source>
        <dbReference type="ARBA" id="ARBA00034412"/>
    </source>
</evidence>
<evidence type="ECO:0000256" key="10">
    <source>
        <dbReference type="ARBA" id="ARBA00022475"/>
    </source>
</evidence>
<keyword evidence="18" id="KW-0411">Iron-sulfur</keyword>
<keyword evidence="14" id="KW-0479">Metal-binding</keyword>
<evidence type="ECO:0000256" key="20">
    <source>
        <dbReference type="ARBA" id="ARBA00023291"/>
    </source>
</evidence>
<keyword evidence="19" id="KW-0472">Membrane</keyword>
<keyword evidence="15" id="KW-0249">Electron transport</keyword>
<evidence type="ECO:0000256" key="9">
    <source>
        <dbReference type="ARBA" id="ARBA00022448"/>
    </source>
</evidence>
<dbReference type="InterPro" id="IPR001041">
    <property type="entry name" value="2Fe-2S_ferredoxin-type"/>
</dbReference>
<evidence type="ECO:0000256" key="11">
    <source>
        <dbReference type="ARBA" id="ARBA00022485"/>
    </source>
</evidence>
<evidence type="ECO:0000256" key="1">
    <source>
        <dbReference type="ARBA" id="ARBA00001927"/>
    </source>
</evidence>
<organism evidence="26 27">
    <name type="scientific">Parendozoicomonas haliclonae</name>
    <dbReference type="NCBI Taxonomy" id="1960125"/>
    <lineage>
        <taxon>Bacteria</taxon>
        <taxon>Pseudomonadati</taxon>
        <taxon>Pseudomonadota</taxon>
        <taxon>Gammaproteobacteria</taxon>
        <taxon>Oceanospirillales</taxon>
        <taxon>Endozoicomonadaceae</taxon>
        <taxon>Parendozoicomonas</taxon>
    </lineage>
</organism>
<dbReference type="Pfam" id="PF13237">
    <property type="entry name" value="Fer4_10"/>
    <property type="match status" value="1"/>
</dbReference>
<evidence type="ECO:0000256" key="17">
    <source>
        <dbReference type="ARBA" id="ARBA00023004"/>
    </source>
</evidence>
<keyword evidence="9" id="KW-0813">Transport</keyword>
<evidence type="ECO:0000256" key="2">
    <source>
        <dbReference type="ARBA" id="ARBA00001966"/>
    </source>
</evidence>
<dbReference type="PROSITE" id="PS00197">
    <property type="entry name" value="2FE2S_FER_1"/>
    <property type="match status" value="1"/>
</dbReference>
<evidence type="ECO:0000256" key="19">
    <source>
        <dbReference type="ARBA" id="ARBA00023136"/>
    </source>
</evidence>
<dbReference type="InterPro" id="IPR017896">
    <property type="entry name" value="4Fe4S_Fe-S-bd"/>
</dbReference>
<protein>
    <recommendedName>
        <fullName evidence="7">Fumarate reductase iron-sulfur subunit</fullName>
        <ecNumber evidence="6">1.3.5.1</ecNumber>
    </recommendedName>
    <alternativeName>
        <fullName evidence="21">Quinol-fumarate reductase iron-sulfur subunit</fullName>
    </alternativeName>
    <alternativeName>
        <fullName evidence="8">Succinate dehydrogenase iron-sulfur subunit</fullName>
    </alternativeName>
</protein>
<keyword evidence="16" id="KW-0560">Oxidoreductase</keyword>
<evidence type="ECO:0000256" key="4">
    <source>
        <dbReference type="ARBA" id="ARBA00004894"/>
    </source>
</evidence>
<comment type="cofactor">
    <cofactor evidence="22">
        <name>[2Fe-2S] cluster</name>
        <dbReference type="ChEBI" id="CHEBI:190135"/>
    </cofactor>
</comment>
<dbReference type="GO" id="GO:0051537">
    <property type="term" value="F:2 iron, 2 sulfur cluster binding"/>
    <property type="evidence" value="ECO:0007669"/>
    <property type="project" value="UniProtKB-KW"/>
</dbReference>
<reference evidence="26 27" key="1">
    <citation type="submission" date="2017-03" db="EMBL/GenBank/DDBJ databases">
        <authorList>
            <person name="Afonso C.L."/>
            <person name="Miller P.J."/>
            <person name="Scott M.A."/>
            <person name="Spackman E."/>
            <person name="Goraichik I."/>
            <person name="Dimitrov K.M."/>
            <person name="Suarez D.L."/>
            <person name="Swayne D.E."/>
        </authorList>
    </citation>
    <scope>NUCLEOTIDE SEQUENCE [LARGE SCALE GENOMIC DNA]</scope>
    <source>
        <strain evidence="26">SB41UT1</strain>
    </source>
</reference>
<keyword evidence="13" id="KW-0001">2Fe-2S</keyword>
<name>A0A1X7AN82_9GAMM</name>
<evidence type="ECO:0000256" key="5">
    <source>
        <dbReference type="ARBA" id="ARBA00009433"/>
    </source>
</evidence>
<dbReference type="GO" id="GO:0051538">
    <property type="term" value="F:3 iron, 4 sulfur cluster binding"/>
    <property type="evidence" value="ECO:0007669"/>
    <property type="project" value="UniProtKB-KW"/>
</dbReference>
<dbReference type="PROSITE" id="PS00198">
    <property type="entry name" value="4FE4S_FER_1"/>
    <property type="match status" value="1"/>
</dbReference>